<keyword evidence="5" id="KW-0479">Metal-binding</keyword>
<dbReference type="PANTHER" id="PTHR42648:SF11">
    <property type="entry name" value="TRANSPOSON TY4-P GAG-POL POLYPROTEIN"/>
    <property type="match status" value="1"/>
</dbReference>
<dbReference type="Pfam" id="PF25597">
    <property type="entry name" value="SH3_retrovirus"/>
    <property type="match status" value="1"/>
</dbReference>
<dbReference type="GO" id="GO:0008233">
    <property type="term" value="F:peptidase activity"/>
    <property type="evidence" value="ECO:0007669"/>
    <property type="project" value="UniProtKB-KW"/>
</dbReference>
<dbReference type="STRING" id="34475.A0A4Y9XTZ5"/>
<gene>
    <name evidence="19" type="ORF">EVJ58_g9773</name>
</gene>
<evidence type="ECO:0000313" key="20">
    <source>
        <dbReference type="Proteomes" id="UP000298390"/>
    </source>
</evidence>
<sequence length="565" mass="62288">MKALRPQDFDIVKLDDELVLMALIRAQPAEYAALRQTLLLDDALTLEKLQDTFVALENQPGALLTIPVLSQVAAAIICAFCGRSGHSEEQCFSKRDASVKAKERASQRTQFRSGKGKDKAKEAREASKKRPGRAGCVPGVRWSGHSANWNTDTGASAHMTPHRHWFHSYSPHSIPIRLANSHIVYSAGLGSVVFQPAERDGVLPPAVVLHDVLHVPALDSNLLSVFHLTREKGYVVELQAANAFFYQDCELRFEVRVNEHNIGYLLGQTVSQTKNASSASMTCDLDLALWHQRCSHVNLDDLRSAHSKGLVSGLTIRSKRTPDPICEPCLAVKATRDDKGGEYMGKQFVDFALSTASSVSTLSQMNPTRTVLQSEPTGRLLLVQSKLPPSFWGHAVSTFVHTRNRMPTSSLRGAVPWTAWKGDGRKPDVSYFRAFGCLAYVLVQKKDRKAMQPHTRKCIFVGYPEGTKAWRFWDPAAKKFIILSHAVFDEHCFPGNSPFINVFGLPLDEIDVSGPADNEGEPAEDVPDAPELHDQGGDDSDDPAPPAPPPQNPLPLPRNARENFP</sequence>
<name>A0A4Y9XTZ5_9APHY</name>
<evidence type="ECO:0000256" key="11">
    <source>
        <dbReference type="ARBA" id="ARBA00022908"/>
    </source>
</evidence>
<evidence type="ECO:0000259" key="16">
    <source>
        <dbReference type="Pfam" id="PF13976"/>
    </source>
</evidence>
<dbReference type="GO" id="GO:0005524">
    <property type="term" value="F:ATP binding"/>
    <property type="evidence" value="ECO:0007669"/>
    <property type="project" value="UniProtKB-KW"/>
</dbReference>
<evidence type="ECO:0000256" key="12">
    <source>
        <dbReference type="ARBA" id="ARBA00022918"/>
    </source>
</evidence>
<proteinExistence type="predicted"/>
<feature type="compositionally biased region" description="Pro residues" evidence="15">
    <location>
        <begin position="543"/>
        <end position="556"/>
    </location>
</feature>
<comment type="caution">
    <text evidence="19">The sequence shown here is derived from an EMBL/GenBank/DDBJ whole genome shotgun (WGS) entry which is preliminary data.</text>
</comment>
<dbReference type="GO" id="GO:0003887">
    <property type="term" value="F:DNA-directed DNA polymerase activity"/>
    <property type="evidence" value="ECO:0007669"/>
    <property type="project" value="UniProtKB-KW"/>
</dbReference>
<dbReference type="Proteomes" id="UP000298390">
    <property type="component" value="Unassembled WGS sequence"/>
</dbReference>
<evidence type="ECO:0000256" key="14">
    <source>
        <dbReference type="ARBA" id="ARBA00023172"/>
    </source>
</evidence>
<dbReference type="GO" id="GO:0006310">
    <property type="term" value="P:DNA recombination"/>
    <property type="evidence" value="ECO:0007669"/>
    <property type="project" value="UniProtKB-KW"/>
</dbReference>
<evidence type="ECO:0000256" key="3">
    <source>
        <dbReference type="ARBA" id="ARBA00022695"/>
    </source>
</evidence>
<evidence type="ECO:0000259" key="18">
    <source>
        <dbReference type="Pfam" id="PF25597"/>
    </source>
</evidence>
<feature type="domain" description="Retrovirus-related Pol polyprotein from transposon TNT 1-94-like beta-barrel" evidence="17">
    <location>
        <begin position="149"/>
        <end position="234"/>
    </location>
</feature>
<keyword evidence="2" id="KW-0645">Protease</keyword>
<evidence type="ECO:0000256" key="5">
    <source>
        <dbReference type="ARBA" id="ARBA00022723"/>
    </source>
</evidence>
<keyword evidence="13" id="KW-0239">DNA-directed DNA polymerase</keyword>
<evidence type="ECO:0000313" key="19">
    <source>
        <dbReference type="EMBL" id="TFY52857.1"/>
    </source>
</evidence>
<evidence type="ECO:0000259" key="17">
    <source>
        <dbReference type="Pfam" id="PF22936"/>
    </source>
</evidence>
<evidence type="ECO:0000256" key="10">
    <source>
        <dbReference type="ARBA" id="ARBA00022842"/>
    </source>
</evidence>
<keyword evidence="9" id="KW-0067">ATP-binding</keyword>
<dbReference type="GO" id="GO:0003964">
    <property type="term" value="F:RNA-directed DNA polymerase activity"/>
    <property type="evidence" value="ECO:0007669"/>
    <property type="project" value="UniProtKB-KW"/>
</dbReference>
<dbReference type="EMBL" id="SEKV01000909">
    <property type="protein sequence ID" value="TFY52857.1"/>
    <property type="molecule type" value="Genomic_DNA"/>
</dbReference>
<keyword evidence="6" id="KW-0547">Nucleotide-binding</keyword>
<feature type="domain" description="Retroviral polymerase SH3-like" evidence="18">
    <location>
        <begin position="437"/>
        <end position="497"/>
    </location>
</feature>
<evidence type="ECO:0000256" key="2">
    <source>
        <dbReference type="ARBA" id="ARBA00022670"/>
    </source>
</evidence>
<feature type="compositionally biased region" description="Acidic residues" evidence="15">
    <location>
        <begin position="518"/>
        <end position="528"/>
    </location>
</feature>
<dbReference type="GO" id="GO:0004519">
    <property type="term" value="F:endonuclease activity"/>
    <property type="evidence" value="ECO:0007669"/>
    <property type="project" value="UniProtKB-KW"/>
</dbReference>
<reference evidence="19 20" key="1">
    <citation type="submission" date="2019-01" db="EMBL/GenBank/DDBJ databases">
        <title>Genome sequencing of the rare red list fungi Fomitopsis rosea.</title>
        <authorList>
            <person name="Buettner E."/>
            <person name="Kellner H."/>
        </authorList>
    </citation>
    <scope>NUCLEOTIDE SEQUENCE [LARGE SCALE GENOMIC DNA]</scope>
    <source>
        <strain evidence="19 20">DSM 105464</strain>
    </source>
</reference>
<keyword evidence="7" id="KW-0255">Endonuclease</keyword>
<dbReference type="Pfam" id="PF13976">
    <property type="entry name" value="gag_pre-integrs"/>
    <property type="match status" value="1"/>
</dbReference>
<evidence type="ECO:0000256" key="1">
    <source>
        <dbReference type="ARBA" id="ARBA00002180"/>
    </source>
</evidence>
<evidence type="ECO:0000256" key="15">
    <source>
        <dbReference type="SAM" id="MobiDB-lite"/>
    </source>
</evidence>
<feature type="non-terminal residue" evidence="19">
    <location>
        <position position="565"/>
    </location>
</feature>
<keyword evidence="3" id="KW-0548">Nucleotidyltransferase</keyword>
<feature type="region of interest" description="Disordered" evidence="15">
    <location>
        <begin position="511"/>
        <end position="565"/>
    </location>
</feature>
<feature type="region of interest" description="Disordered" evidence="15">
    <location>
        <begin position="103"/>
        <end position="137"/>
    </location>
</feature>
<protein>
    <submittedName>
        <fullName evidence="19">Uncharacterized protein</fullName>
    </submittedName>
</protein>
<dbReference type="PANTHER" id="PTHR42648">
    <property type="entry name" value="TRANSPOSASE, PUTATIVE-RELATED"/>
    <property type="match status" value="1"/>
</dbReference>
<evidence type="ECO:0000256" key="13">
    <source>
        <dbReference type="ARBA" id="ARBA00022932"/>
    </source>
</evidence>
<keyword evidence="12" id="KW-0695">RNA-directed DNA polymerase</keyword>
<keyword evidence="4" id="KW-0540">Nuclease</keyword>
<dbReference type="InterPro" id="IPR054722">
    <property type="entry name" value="PolX-like_BBD"/>
</dbReference>
<dbReference type="InterPro" id="IPR025724">
    <property type="entry name" value="GAG-pre-integrase_dom"/>
</dbReference>
<dbReference type="GO" id="GO:0015074">
    <property type="term" value="P:DNA integration"/>
    <property type="evidence" value="ECO:0007669"/>
    <property type="project" value="UniProtKB-KW"/>
</dbReference>
<keyword evidence="10" id="KW-0460">Magnesium</keyword>
<accession>A0A4Y9XTZ5</accession>
<evidence type="ECO:0000256" key="4">
    <source>
        <dbReference type="ARBA" id="ARBA00022722"/>
    </source>
</evidence>
<organism evidence="19 20">
    <name type="scientific">Rhodofomes roseus</name>
    <dbReference type="NCBI Taxonomy" id="34475"/>
    <lineage>
        <taxon>Eukaryota</taxon>
        <taxon>Fungi</taxon>
        <taxon>Dikarya</taxon>
        <taxon>Basidiomycota</taxon>
        <taxon>Agaricomycotina</taxon>
        <taxon>Agaricomycetes</taxon>
        <taxon>Polyporales</taxon>
        <taxon>Rhodofomes</taxon>
    </lineage>
</organism>
<dbReference type="GO" id="GO:0006508">
    <property type="term" value="P:proteolysis"/>
    <property type="evidence" value="ECO:0007669"/>
    <property type="project" value="UniProtKB-KW"/>
</dbReference>
<dbReference type="AlphaFoldDB" id="A0A4Y9XTZ5"/>
<keyword evidence="8" id="KW-0378">Hydrolase</keyword>
<dbReference type="InterPro" id="IPR057670">
    <property type="entry name" value="SH3_retrovirus"/>
</dbReference>
<keyword evidence="13" id="KW-0808">Transferase</keyword>
<comment type="function">
    <text evidence="1">The aspartyl protease (PR) mediates the proteolytic cleavages of the Gag and Gag-Pol polyproteins after assembly of the VLP.</text>
</comment>
<dbReference type="Pfam" id="PF22936">
    <property type="entry name" value="Pol_BBD"/>
    <property type="match status" value="1"/>
</dbReference>
<feature type="compositionally biased region" description="Basic and acidic residues" evidence="15">
    <location>
        <begin position="115"/>
        <end position="128"/>
    </location>
</feature>
<dbReference type="GO" id="GO:0046872">
    <property type="term" value="F:metal ion binding"/>
    <property type="evidence" value="ECO:0007669"/>
    <property type="project" value="UniProtKB-KW"/>
</dbReference>
<evidence type="ECO:0000256" key="6">
    <source>
        <dbReference type="ARBA" id="ARBA00022741"/>
    </source>
</evidence>
<feature type="domain" description="GAG-pre-integrase" evidence="16">
    <location>
        <begin position="272"/>
        <end position="333"/>
    </location>
</feature>
<keyword evidence="11" id="KW-0229">DNA integration</keyword>
<evidence type="ECO:0000256" key="7">
    <source>
        <dbReference type="ARBA" id="ARBA00022759"/>
    </source>
</evidence>
<dbReference type="InterPro" id="IPR039537">
    <property type="entry name" value="Retrotran_Ty1/copia-like"/>
</dbReference>
<evidence type="ECO:0000256" key="8">
    <source>
        <dbReference type="ARBA" id="ARBA00022801"/>
    </source>
</evidence>
<keyword evidence="14" id="KW-0233">DNA recombination</keyword>
<evidence type="ECO:0000256" key="9">
    <source>
        <dbReference type="ARBA" id="ARBA00022840"/>
    </source>
</evidence>